<dbReference type="PANTHER" id="PTHR43630:SF2">
    <property type="entry name" value="GLYCOSYLTRANSFERASE"/>
    <property type="match status" value="1"/>
</dbReference>
<evidence type="ECO:0000313" key="3">
    <source>
        <dbReference type="Proteomes" id="UP000753196"/>
    </source>
</evidence>
<accession>A0A932R147</accession>
<organism evidence="2 3">
    <name type="scientific">Candidatus Sungiibacteriota bacterium</name>
    <dbReference type="NCBI Taxonomy" id="2750080"/>
    <lineage>
        <taxon>Bacteria</taxon>
        <taxon>Candidatus Sungiibacteriota</taxon>
    </lineage>
</organism>
<dbReference type="AlphaFoldDB" id="A0A932R147"/>
<feature type="domain" description="Glycosyltransferase 2-like" evidence="1">
    <location>
        <begin position="7"/>
        <end position="102"/>
    </location>
</feature>
<gene>
    <name evidence="2" type="ORF">HY221_00065</name>
</gene>
<reference evidence="2" key="1">
    <citation type="submission" date="2020-07" db="EMBL/GenBank/DDBJ databases">
        <title>Huge and variable diversity of episymbiotic CPR bacteria and DPANN archaea in groundwater ecosystems.</title>
        <authorList>
            <person name="He C.Y."/>
            <person name="Keren R."/>
            <person name="Whittaker M."/>
            <person name="Farag I.F."/>
            <person name="Doudna J."/>
            <person name="Cate J.H.D."/>
            <person name="Banfield J.F."/>
        </authorList>
    </citation>
    <scope>NUCLEOTIDE SEQUENCE</scope>
    <source>
        <strain evidence="2">NC_groundwater_973_Pr1_S-0.2um_54_13</strain>
    </source>
</reference>
<dbReference type="Pfam" id="PF00535">
    <property type="entry name" value="Glycos_transf_2"/>
    <property type="match status" value="1"/>
</dbReference>
<comment type="caution">
    <text evidence="2">The sequence shown here is derived from an EMBL/GenBank/DDBJ whole genome shotgun (WGS) entry which is preliminary data.</text>
</comment>
<dbReference type="CDD" id="cd02511">
    <property type="entry name" value="Beta4Glucosyltransferase"/>
    <property type="match status" value="1"/>
</dbReference>
<evidence type="ECO:0000259" key="1">
    <source>
        <dbReference type="Pfam" id="PF00535"/>
    </source>
</evidence>
<evidence type="ECO:0000313" key="2">
    <source>
        <dbReference type="EMBL" id="MBI3630726.1"/>
    </source>
</evidence>
<dbReference type="PANTHER" id="PTHR43630">
    <property type="entry name" value="POLY-BETA-1,6-N-ACETYL-D-GLUCOSAMINE SYNTHASE"/>
    <property type="match status" value="1"/>
</dbReference>
<dbReference type="EMBL" id="JACQCR010000001">
    <property type="protein sequence ID" value="MBI3630726.1"/>
    <property type="molecule type" value="Genomic_DNA"/>
</dbReference>
<sequence length="265" mass="30707">MEKIPCSVEILTRNSARTIARCLESVAEFDNVIVLDGGSTDQTREIAEYFGARVLDQQDQQGRDQPITDFSAVRNRGLQAAREEWFLYLDSDEYLSPESVREIRSLVASVLPSAFVWRMPRMYVHGGRVISCSLGYPNTQTRFFHRSHVREFIKAVHERIDAGPEETIATLRHPTYVPLASVGELRKKAKQYLAMEDLRMTGLSRKVIARKIWHTALVLVRNAIHVRKVIVCRGRRLPFIYEWLRFEYHLKLLALLVRRLVTGRR</sequence>
<proteinExistence type="predicted"/>
<dbReference type="SUPFAM" id="SSF53448">
    <property type="entry name" value="Nucleotide-diphospho-sugar transferases"/>
    <property type="match status" value="1"/>
</dbReference>
<dbReference type="Proteomes" id="UP000753196">
    <property type="component" value="Unassembled WGS sequence"/>
</dbReference>
<dbReference type="InterPro" id="IPR029044">
    <property type="entry name" value="Nucleotide-diphossugar_trans"/>
</dbReference>
<protein>
    <submittedName>
        <fullName evidence="2">Glycosyltransferase family 2 protein</fullName>
    </submittedName>
</protein>
<dbReference type="InterPro" id="IPR001173">
    <property type="entry name" value="Glyco_trans_2-like"/>
</dbReference>
<dbReference type="Gene3D" id="3.90.550.10">
    <property type="entry name" value="Spore Coat Polysaccharide Biosynthesis Protein SpsA, Chain A"/>
    <property type="match status" value="1"/>
</dbReference>
<name>A0A932R147_9BACT</name>